<dbReference type="GeneID" id="57097303"/>
<name>A0A9Q5Z994_NOSLI</name>
<sequence length="68" mass="7696">MAYTVDDYNALVKAIASGARRVKYQDREVEYRSLDDMIRLENKMKAELFPATTPSGPRRVVGIFSNGL</sequence>
<evidence type="ECO:0000313" key="1">
    <source>
        <dbReference type="EMBL" id="PHK00821.1"/>
    </source>
</evidence>
<accession>A0A9Q5Z994</accession>
<dbReference type="NCBIfam" id="NF047331">
    <property type="entry name" value="phage_HTJ"/>
    <property type="match status" value="1"/>
</dbReference>
<proteinExistence type="predicted"/>
<organism evidence="1 2">
    <name type="scientific">Nostoc linckia z8</name>
    <dbReference type="NCBI Taxonomy" id="1628746"/>
    <lineage>
        <taxon>Bacteria</taxon>
        <taxon>Bacillati</taxon>
        <taxon>Cyanobacteriota</taxon>
        <taxon>Cyanophyceae</taxon>
        <taxon>Nostocales</taxon>
        <taxon>Nostocaceae</taxon>
        <taxon>Nostoc</taxon>
    </lineage>
</organism>
<dbReference type="AlphaFoldDB" id="A0A9Q5Z994"/>
<dbReference type="EMBL" id="LAHD01000078">
    <property type="protein sequence ID" value="PHK00821.1"/>
    <property type="molecule type" value="Genomic_DNA"/>
</dbReference>
<dbReference type="Proteomes" id="UP000222310">
    <property type="component" value="Unassembled WGS sequence"/>
</dbReference>
<dbReference type="RefSeq" id="WP_099071028.1">
    <property type="nucleotide sequence ID" value="NZ_LAHD01000078.1"/>
</dbReference>
<evidence type="ECO:0000313" key="2">
    <source>
        <dbReference type="Proteomes" id="UP000222310"/>
    </source>
</evidence>
<protein>
    <submittedName>
        <fullName evidence="1">Uncharacterized protein</fullName>
    </submittedName>
</protein>
<comment type="caution">
    <text evidence="1">The sequence shown here is derived from an EMBL/GenBank/DDBJ whole genome shotgun (WGS) entry which is preliminary data.</text>
</comment>
<reference evidence="1 2" key="1">
    <citation type="submission" date="2015-02" db="EMBL/GenBank/DDBJ databases">
        <title>Nostoc linckia genome annotation.</title>
        <authorList>
            <person name="Zhou Z."/>
        </authorList>
    </citation>
    <scope>NUCLEOTIDE SEQUENCE [LARGE SCALE GENOMIC DNA]</scope>
    <source>
        <strain evidence="2">z8</strain>
    </source>
</reference>
<gene>
    <name evidence="1" type="ORF">VF08_23445</name>
</gene>